<keyword evidence="2" id="KW-1185">Reference proteome</keyword>
<dbReference type="EMBL" id="JACMSC010000020">
    <property type="protein sequence ID" value="KAG6471600.1"/>
    <property type="molecule type" value="Genomic_DNA"/>
</dbReference>
<sequence>MCVEFLENSVNQCMPLLFQVYEWKPSERSWTGGGEDEARLTPLAVAEGGACMRWRKCGYGLAGVGNGWNACEEEREGVASAALLKNYRRWRSEVEHEGVHGTWCMWMWGRAEAQAPPQDACSGELDREWTPGARGARACQQHQRTIRLRV</sequence>
<organism evidence="1 2">
    <name type="scientific">Zingiber officinale</name>
    <name type="common">Ginger</name>
    <name type="synonym">Amomum zingiber</name>
    <dbReference type="NCBI Taxonomy" id="94328"/>
    <lineage>
        <taxon>Eukaryota</taxon>
        <taxon>Viridiplantae</taxon>
        <taxon>Streptophyta</taxon>
        <taxon>Embryophyta</taxon>
        <taxon>Tracheophyta</taxon>
        <taxon>Spermatophyta</taxon>
        <taxon>Magnoliopsida</taxon>
        <taxon>Liliopsida</taxon>
        <taxon>Zingiberales</taxon>
        <taxon>Zingiberaceae</taxon>
        <taxon>Zingiber</taxon>
    </lineage>
</organism>
<evidence type="ECO:0000313" key="1">
    <source>
        <dbReference type="EMBL" id="KAG6471600.1"/>
    </source>
</evidence>
<proteinExistence type="predicted"/>
<name>A0A8J5C3K5_ZINOF</name>
<dbReference type="AlphaFoldDB" id="A0A8J5C3K5"/>
<reference evidence="1 2" key="1">
    <citation type="submission" date="2020-08" db="EMBL/GenBank/DDBJ databases">
        <title>Plant Genome Project.</title>
        <authorList>
            <person name="Zhang R.-G."/>
        </authorList>
    </citation>
    <scope>NUCLEOTIDE SEQUENCE [LARGE SCALE GENOMIC DNA]</scope>
    <source>
        <tissue evidence="1">Rhizome</tissue>
    </source>
</reference>
<protein>
    <submittedName>
        <fullName evidence="1">Uncharacterized protein</fullName>
    </submittedName>
</protein>
<comment type="caution">
    <text evidence="1">The sequence shown here is derived from an EMBL/GenBank/DDBJ whole genome shotgun (WGS) entry which is preliminary data.</text>
</comment>
<accession>A0A8J5C3K5</accession>
<dbReference type="Proteomes" id="UP000734854">
    <property type="component" value="Unassembled WGS sequence"/>
</dbReference>
<evidence type="ECO:0000313" key="2">
    <source>
        <dbReference type="Proteomes" id="UP000734854"/>
    </source>
</evidence>
<gene>
    <name evidence="1" type="ORF">ZIOFF_069044</name>
</gene>